<keyword evidence="3" id="KW-1185">Reference proteome</keyword>
<dbReference type="AlphaFoldDB" id="A0A2I1GGZ8"/>
<name>A0A2I1GGZ8_9GLOM</name>
<dbReference type="Proteomes" id="UP000234323">
    <property type="component" value="Unassembled WGS sequence"/>
</dbReference>
<protein>
    <recommendedName>
        <fullName evidence="1">Tyrosine-protein kinase catalytic domain-containing protein</fullName>
    </recommendedName>
</protein>
<evidence type="ECO:0000313" key="3">
    <source>
        <dbReference type="Proteomes" id="UP000234323"/>
    </source>
</evidence>
<feature type="domain" description="Tyrosine-protein kinase catalytic" evidence="1">
    <location>
        <begin position="31"/>
        <end position="227"/>
    </location>
</feature>
<dbReference type="InterPro" id="IPR011009">
    <property type="entry name" value="Kinase-like_dom_sf"/>
</dbReference>
<gene>
    <name evidence="2" type="ORF">RhiirA4_460608</name>
</gene>
<dbReference type="Gene3D" id="1.10.510.10">
    <property type="entry name" value="Transferase(Phosphotransferase) domain 1"/>
    <property type="match status" value="1"/>
</dbReference>
<evidence type="ECO:0000313" key="2">
    <source>
        <dbReference type="EMBL" id="PKY45902.1"/>
    </source>
</evidence>
<dbReference type="VEuPathDB" id="FungiDB:RhiirA1_475079"/>
<dbReference type="VEuPathDB" id="FungiDB:FUN_005641"/>
<dbReference type="InterPro" id="IPR020635">
    <property type="entry name" value="Tyr_kinase_cat_dom"/>
</dbReference>
<dbReference type="InterPro" id="IPR036388">
    <property type="entry name" value="WH-like_DNA-bd_sf"/>
</dbReference>
<dbReference type="EMBL" id="LLXI01000419">
    <property type="protein sequence ID" value="PKY45902.1"/>
    <property type="molecule type" value="Genomic_DNA"/>
</dbReference>
<dbReference type="VEuPathDB" id="FungiDB:RhiirFUN_005025"/>
<evidence type="ECO:0000259" key="1">
    <source>
        <dbReference type="SMART" id="SM00219"/>
    </source>
</evidence>
<dbReference type="SUPFAM" id="SSF56112">
    <property type="entry name" value="Protein kinase-like (PK-like)"/>
    <property type="match status" value="1"/>
</dbReference>
<organism evidence="2 3">
    <name type="scientific">Rhizophagus irregularis</name>
    <dbReference type="NCBI Taxonomy" id="588596"/>
    <lineage>
        <taxon>Eukaryota</taxon>
        <taxon>Fungi</taxon>
        <taxon>Fungi incertae sedis</taxon>
        <taxon>Mucoromycota</taxon>
        <taxon>Glomeromycotina</taxon>
        <taxon>Glomeromycetes</taxon>
        <taxon>Glomerales</taxon>
        <taxon>Glomeraceae</taxon>
        <taxon>Rhizophagus</taxon>
    </lineage>
</organism>
<dbReference type="GO" id="GO:0004713">
    <property type="term" value="F:protein tyrosine kinase activity"/>
    <property type="evidence" value="ECO:0007669"/>
    <property type="project" value="InterPro"/>
</dbReference>
<accession>A0A2I1GGZ8</accession>
<comment type="caution">
    <text evidence="2">The sequence shown here is derived from an EMBL/GenBank/DDBJ whole genome shotgun (WGS) entry which is preliminary data.</text>
</comment>
<proteinExistence type="predicted"/>
<dbReference type="Pfam" id="PF07714">
    <property type="entry name" value="PK_Tyr_Ser-Thr"/>
    <property type="match status" value="1"/>
</dbReference>
<dbReference type="SMART" id="SM00219">
    <property type="entry name" value="TyrKc"/>
    <property type="match status" value="1"/>
</dbReference>
<sequence length="449" mass="53447">MSSNIEMQETNNWIEEITSKNQIKYYEYKNFHNIEKIGNNDFNDFGEVYRAKWKNSDQYFTLKSLNLDNVTVKEIIYEFELHREVDFQKNIIQFFGITNEENQNDQSRQYLIVMEYADSGSLQSYLKENFIKLSWEDKYKLAYQLAYISLDIRMNIIDIEIDWQLSLEIIMKEFKSDISWNNNECVAFNIKNYLEILPTMSLLNKRNPEIYPRSICVRSYDQLKERLEKANISVNHKLHFFNGRIFHEAIKGIVNKRCEEVIKWEQGKGITRIIKCMSNRNCSLIPQYGTNVKVKQKFVKYTFDRWVGCYLETGDNMKNRWSSLDLSDLWNCHNLVTFRSSSIQRTDDNNINGIKYDNRADNLEWIIPKENAERRNSISLASDTLKIAVCRISECCSGKQKTSGCWRWMYYEDHIESDPNEEWREIELDSWKFRVSSLGRIQLTNGVIT</sequence>
<dbReference type="VEuPathDB" id="FungiDB:RhiirFUN_024643"/>
<dbReference type="InterPro" id="IPR001245">
    <property type="entry name" value="Ser-Thr/Tyr_kinase_cat_dom"/>
</dbReference>
<reference evidence="2 3" key="1">
    <citation type="submission" date="2015-10" db="EMBL/GenBank/DDBJ databases">
        <title>Genome analyses suggest a sexual origin of heterokaryosis in a supposedly ancient asexual fungus.</title>
        <authorList>
            <person name="Ropars J."/>
            <person name="Sedzielewska K."/>
            <person name="Noel J."/>
            <person name="Charron P."/>
            <person name="Farinelli L."/>
            <person name="Marton T."/>
            <person name="Kruger M."/>
            <person name="Pelin A."/>
            <person name="Brachmann A."/>
            <person name="Corradi N."/>
        </authorList>
    </citation>
    <scope>NUCLEOTIDE SEQUENCE [LARGE SCALE GENOMIC DNA]</scope>
    <source>
        <strain evidence="2 3">A4</strain>
    </source>
</reference>
<dbReference type="Gene3D" id="1.10.10.10">
    <property type="entry name" value="Winged helix-like DNA-binding domain superfamily/Winged helix DNA-binding domain"/>
    <property type="match status" value="1"/>
</dbReference>
<dbReference type="VEuPathDB" id="FungiDB:FUN_021857"/>